<accession>A0A8D8VXH7</accession>
<proteinExistence type="predicted"/>
<reference evidence="2" key="1">
    <citation type="submission" date="2021-05" db="EMBL/GenBank/DDBJ databases">
        <authorList>
            <person name="Alioto T."/>
            <person name="Alioto T."/>
            <person name="Gomez Garrido J."/>
        </authorList>
    </citation>
    <scope>NUCLEOTIDE SEQUENCE</scope>
</reference>
<name>A0A8D8VXH7_9HEMI</name>
<keyword evidence="1" id="KW-1133">Transmembrane helix</keyword>
<dbReference type="EMBL" id="HBUF01097555">
    <property type="protein sequence ID" value="CAG6637280.1"/>
    <property type="molecule type" value="Transcribed_RNA"/>
</dbReference>
<sequence>MIFSAKLYAHQNLTTPNYWAANLNPFWLPSPESPMTTPESFYKNAFGNDQPTLCILFLNIIFISKYLIPAIFLSYLFYCRIPMMLLSLFPMELINFQRILNVPRTKNYVDVESYFITGVDLCCNIFADL</sequence>
<dbReference type="AlphaFoldDB" id="A0A8D8VXH7"/>
<keyword evidence="1" id="KW-0472">Membrane</keyword>
<evidence type="ECO:0000256" key="1">
    <source>
        <dbReference type="SAM" id="Phobius"/>
    </source>
</evidence>
<keyword evidence="1" id="KW-0812">Transmembrane</keyword>
<protein>
    <submittedName>
        <fullName evidence="2">Uncharacterized protein</fullName>
    </submittedName>
</protein>
<evidence type="ECO:0000313" key="2">
    <source>
        <dbReference type="EMBL" id="CAG6637280.1"/>
    </source>
</evidence>
<organism evidence="2">
    <name type="scientific">Cacopsylla melanoneura</name>
    <dbReference type="NCBI Taxonomy" id="428564"/>
    <lineage>
        <taxon>Eukaryota</taxon>
        <taxon>Metazoa</taxon>
        <taxon>Ecdysozoa</taxon>
        <taxon>Arthropoda</taxon>
        <taxon>Hexapoda</taxon>
        <taxon>Insecta</taxon>
        <taxon>Pterygota</taxon>
        <taxon>Neoptera</taxon>
        <taxon>Paraneoptera</taxon>
        <taxon>Hemiptera</taxon>
        <taxon>Sternorrhyncha</taxon>
        <taxon>Psylloidea</taxon>
        <taxon>Psyllidae</taxon>
        <taxon>Psyllinae</taxon>
        <taxon>Cacopsylla</taxon>
    </lineage>
</organism>
<feature type="transmembrane region" description="Helical" evidence="1">
    <location>
        <begin position="55"/>
        <end position="78"/>
    </location>
</feature>